<feature type="active site" description="Nucleophile" evidence="4">
    <location>
        <position position="16"/>
    </location>
</feature>
<evidence type="ECO:0000259" key="5">
    <source>
        <dbReference type="SMART" id="SM00226"/>
    </source>
</evidence>
<comment type="similarity">
    <text evidence="1">Belongs to the low molecular weight phosphotyrosine protein phosphatase family.</text>
</comment>
<dbReference type="InterPro" id="IPR036196">
    <property type="entry name" value="Ptyr_pPase_sf"/>
</dbReference>
<keyword evidence="7" id="KW-1185">Reference proteome</keyword>
<dbReference type="GO" id="GO:0004725">
    <property type="term" value="F:protein tyrosine phosphatase activity"/>
    <property type="evidence" value="ECO:0007669"/>
    <property type="project" value="InterPro"/>
</dbReference>
<dbReference type="InterPro" id="IPR050438">
    <property type="entry name" value="LMW_PTPase"/>
</dbReference>
<evidence type="ECO:0000256" key="3">
    <source>
        <dbReference type="ARBA" id="ARBA00022912"/>
    </source>
</evidence>
<dbReference type="AlphaFoldDB" id="A0A8H7J6A6"/>
<reference evidence="6" key="1">
    <citation type="submission" date="2018-12" db="EMBL/GenBank/DDBJ databases">
        <authorList>
            <person name="Syme R.A."/>
            <person name="Farfan-Caceres L."/>
            <person name="Lichtenzveig J."/>
        </authorList>
    </citation>
    <scope>NUCLEOTIDE SEQUENCE</scope>
    <source>
        <strain evidence="6">Al4</strain>
    </source>
</reference>
<dbReference type="EMBL" id="RZGK01000007">
    <property type="protein sequence ID" value="KAF9697709.1"/>
    <property type="molecule type" value="Genomic_DNA"/>
</dbReference>
<dbReference type="OrthoDB" id="3388at2759"/>
<keyword evidence="3" id="KW-0904">Protein phosphatase</keyword>
<evidence type="ECO:0000256" key="2">
    <source>
        <dbReference type="ARBA" id="ARBA00022801"/>
    </source>
</evidence>
<gene>
    <name evidence="6" type="ORF">EKO04_004061</name>
</gene>
<evidence type="ECO:0000313" key="6">
    <source>
        <dbReference type="EMBL" id="KAF9697709.1"/>
    </source>
</evidence>
<dbReference type="InterPro" id="IPR017867">
    <property type="entry name" value="Tyr_phospatase_low_mol_wt"/>
</dbReference>
<comment type="caution">
    <text evidence="6">The sequence shown here is derived from an EMBL/GenBank/DDBJ whole genome shotgun (WGS) entry which is preliminary data.</text>
</comment>
<protein>
    <recommendedName>
        <fullName evidence="5">Phosphotyrosine protein phosphatase I domain-containing protein</fullName>
    </recommendedName>
</protein>
<keyword evidence="2" id="KW-0378">Hydrolase</keyword>
<feature type="active site" evidence="4">
    <location>
        <position position="22"/>
    </location>
</feature>
<evidence type="ECO:0000256" key="4">
    <source>
        <dbReference type="PIRSR" id="PIRSR617867-1"/>
    </source>
</evidence>
<dbReference type="SUPFAM" id="SSF52788">
    <property type="entry name" value="Phosphotyrosine protein phosphatases I"/>
    <property type="match status" value="1"/>
</dbReference>
<dbReference type="InterPro" id="IPR023485">
    <property type="entry name" value="Ptyr_pPase"/>
</dbReference>
<dbReference type="Proteomes" id="UP000651452">
    <property type="component" value="Unassembled WGS sequence"/>
</dbReference>
<feature type="active site" description="Proton donor" evidence="4">
    <location>
        <position position="149"/>
    </location>
</feature>
<dbReference type="PRINTS" id="PR00719">
    <property type="entry name" value="LMWPTPASE"/>
</dbReference>
<reference evidence="6" key="2">
    <citation type="submission" date="2020-09" db="EMBL/GenBank/DDBJ databases">
        <title>Reference genome assembly for Australian Ascochyta lentis isolate Al4.</title>
        <authorList>
            <person name="Lee R.C."/>
            <person name="Farfan-Caceres L.M."/>
            <person name="Debler J.W."/>
            <person name="Williams A.H."/>
            <person name="Henares B.M."/>
        </authorList>
    </citation>
    <scope>NUCLEOTIDE SEQUENCE</scope>
    <source>
        <strain evidence="6">Al4</strain>
    </source>
</reference>
<organism evidence="6 7">
    <name type="scientific">Ascochyta lentis</name>
    <dbReference type="NCBI Taxonomy" id="205686"/>
    <lineage>
        <taxon>Eukaryota</taxon>
        <taxon>Fungi</taxon>
        <taxon>Dikarya</taxon>
        <taxon>Ascomycota</taxon>
        <taxon>Pezizomycotina</taxon>
        <taxon>Dothideomycetes</taxon>
        <taxon>Pleosporomycetidae</taxon>
        <taxon>Pleosporales</taxon>
        <taxon>Pleosporineae</taxon>
        <taxon>Didymellaceae</taxon>
        <taxon>Ascochyta</taxon>
    </lineage>
</organism>
<dbReference type="Pfam" id="PF01451">
    <property type="entry name" value="LMWPc"/>
    <property type="match status" value="1"/>
</dbReference>
<accession>A0A8H7J6A6</accession>
<dbReference type="Gene3D" id="3.40.50.2300">
    <property type="match status" value="1"/>
</dbReference>
<proteinExistence type="inferred from homology"/>
<dbReference type="PANTHER" id="PTHR11717:SF7">
    <property type="entry name" value="LOW MOLECULAR WEIGHT PHOSPHOTYROSINE PROTEIN PHOSPHATASE"/>
    <property type="match status" value="1"/>
</dbReference>
<dbReference type="PANTHER" id="PTHR11717">
    <property type="entry name" value="LOW MOLECULAR WEIGHT PROTEIN TYROSINE PHOSPHATASE"/>
    <property type="match status" value="1"/>
</dbReference>
<evidence type="ECO:0000313" key="7">
    <source>
        <dbReference type="Proteomes" id="UP000651452"/>
    </source>
</evidence>
<name>A0A8H7J6A6_9PLEO</name>
<dbReference type="SMART" id="SM00226">
    <property type="entry name" value="LMWPc"/>
    <property type="match status" value="1"/>
</dbReference>
<evidence type="ECO:0000256" key="1">
    <source>
        <dbReference type="ARBA" id="ARBA00011063"/>
    </source>
</evidence>
<feature type="domain" description="Phosphotyrosine protein phosphatase I" evidence="5">
    <location>
        <begin position="10"/>
        <end position="175"/>
    </location>
</feature>
<sequence length="182" mass="20005">MSDTTSPKPVSVLFVCLGNICRSTMAEGVFQSLVSSAPTSTQRLISTIDSCGTGAYHVGDSPDRRTMATLRQNGITTYRHAARKFAPATDFQTFDYILAMDDENLADLVDLRKRATKKAGNDEGFGKVMLFGEFGGEKRRDGRGEEVADPYYGANDGFTTAYEQAVKFSKVFLERLERGELS</sequence>
<dbReference type="CDD" id="cd16343">
    <property type="entry name" value="LMWPTP"/>
    <property type="match status" value="1"/>
</dbReference>